<dbReference type="GO" id="GO:0016491">
    <property type="term" value="F:oxidoreductase activity"/>
    <property type="evidence" value="ECO:0007669"/>
    <property type="project" value="TreeGrafter"/>
</dbReference>
<name>K6XHB5_9ALTE</name>
<dbReference type="PRINTS" id="PR00081">
    <property type="entry name" value="GDHRDH"/>
</dbReference>
<dbReference type="InterPro" id="IPR051468">
    <property type="entry name" value="Fungal_SecMetab_SDRs"/>
</dbReference>
<accession>K6XHB5</accession>
<dbReference type="SUPFAM" id="SSF51735">
    <property type="entry name" value="NAD(P)-binding Rossmann-fold domains"/>
    <property type="match status" value="1"/>
</dbReference>
<evidence type="ECO:0000313" key="2">
    <source>
        <dbReference type="Proteomes" id="UP000006327"/>
    </source>
</evidence>
<organism evidence="1 2">
    <name type="scientific">Paraglaciecola arctica BSs20135</name>
    <dbReference type="NCBI Taxonomy" id="493475"/>
    <lineage>
        <taxon>Bacteria</taxon>
        <taxon>Pseudomonadati</taxon>
        <taxon>Pseudomonadota</taxon>
        <taxon>Gammaproteobacteria</taxon>
        <taxon>Alteromonadales</taxon>
        <taxon>Alteromonadaceae</taxon>
        <taxon>Paraglaciecola</taxon>
    </lineage>
</organism>
<dbReference type="GO" id="GO:0005737">
    <property type="term" value="C:cytoplasm"/>
    <property type="evidence" value="ECO:0007669"/>
    <property type="project" value="TreeGrafter"/>
</dbReference>
<dbReference type="AlphaFoldDB" id="K6XHB5"/>
<dbReference type="eggNOG" id="COG1028">
    <property type="taxonomic scope" value="Bacteria"/>
</dbReference>
<dbReference type="RefSeq" id="WP_007621574.1">
    <property type="nucleotide sequence ID" value="NZ_BAEO01000044.1"/>
</dbReference>
<sequence>MFKGNVLVIGASGGIGKTLIKQLHESGKYAQVYAVSRTLPDSKMDGVEYHTVDSENENSIAQYCQELKQNGGQFSLVVCCIGALHASGADNQKIMPEKRLEDINQDQLSFYFTTNVILPALWLKHVEALLKGAEPAKLVFFSARVGSISDNQLGGWYGYRSSKAALNMLIKSAQIECQRRAKNICLISYHPGTVDTELSKPFQSNVPKRKLFTTDFTVTQLLKIIPNLTAENGPHYVDWQGSVIPW</sequence>
<dbReference type="Pfam" id="PF00106">
    <property type="entry name" value="adh_short"/>
    <property type="match status" value="1"/>
</dbReference>
<dbReference type="PANTHER" id="PTHR43544">
    <property type="entry name" value="SHORT-CHAIN DEHYDROGENASE/REDUCTASE"/>
    <property type="match status" value="1"/>
</dbReference>
<gene>
    <name evidence="1" type="ORF">GARC_3081</name>
</gene>
<comment type="caution">
    <text evidence="1">The sequence shown here is derived from an EMBL/GenBank/DDBJ whole genome shotgun (WGS) entry which is preliminary data.</text>
</comment>
<dbReference type="STRING" id="493475.GARC_3081"/>
<dbReference type="Gene3D" id="3.40.50.720">
    <property type="entry name" value="NAD(P)-binding Rossmann-like Domain"/>
    <property type="match status" value="1"/>
</dbReference>
<protein>
    <submittedName>
        <fullName evidence="1">Oxidoreductase, short-chain dehydrogenase/reductase family protein</fullName>
    </submittedName>
</protein>
<dbReference type="EMBL" id="BAEO01000044">
    <property type="protein sequence ID" value="GAC20044.1"/>
    <property type="molecule type" value="Genomic_DNA"/>
</dbReference>
<evidence type="ECO:0000313" key="1">
    <source>
        <dbReference type="EMBL" id="GAC20044.1"/>
    </source>
</evidence>
<keyword evidence="2" id="KW-1185">Reference proteome</keyword>
<dbReference type="Proteomes" id="UP000006327">
    <property type="component" value="Unassembled WGS sequence"/>
</dbReference>
<proteinExistence type="predicted"/>
<dbReference type="InterPro" id="IPR036291">
    <property type="entry name" value="NAD(P)-bd_dom_sf"/>
</dbReference>
<dbReference type="PANTHER" id="PTHR43544:SF12">
    <property type="entry name" value="NAD(P)-BINDING ROSSMANN-FOLD SUPERFAMILY PROTEIN"/>
    <property type="match status" value="1"/>
</dbReference>
<reference evidence="1 2" key="1">
    <citation type="journal article" date="2017" name="Antonie Van Leeuwenhoek">
        <title>Rhizobium rhizosphaerae sp. nov., a novel species isolated from rice rhizosphere.</title>
        <authorList>
            <person name="Zhao J.J."/>
            <person name="Zhang J."/>
            <person name="Zhang R.J."/>
            <person name="Zhang C.W."/>
            <person name="Yin H.Q."/>
            <person name="Zhang X.X."/>
        </authorList>
    </citation>
    <scope>NUCLEOTIDE SEQUENCE [LARGE SCALE GENOMIC DNA]</scope>
    <source>
        <strain evidence="1 2">BSs20135</strain>
    </source>
</reference>
<dbReference type="OrthoDB" id="9785826at2"/>
<dbReference type="InterPro" id="IPR002347">
    <property type="entry name" value="SDR_fam"/>
</dbReference>